<keyword evidence="4" id="KW-0288">FMN</keyword>
<dbReference type="GO" id="GO:0006207">
    <property type="term" value="P:'de novo' pyrimidine nucleobase biosynthetic process"/>
    <property type="evidence" value="ECO:0007669"/>
    <property type="project" value="TreeGrafter"/>
</dbReference>
<organism evidence="7 8">
    <name type="scientific">Rhodofomes roseus</name>
    <dbReference type="NCBI Taxonomy" id="34475"/>
    <lineage>
        <taxon>Eukaryota</taxon>
        <taxon>Fungi</taxon>
        <taxon>Dikarya</taxon>
        <taxon>Basidiomycota</taxon>
        <taxon>Agaricomycotina</taxon>
        <taxon>Agaricomycetes</taxon>
        <taxon>Polyporales</taxon>
        <taxon>Rhodofomes</taxon>
    </lineage>
</organism>
<dbReference type="InterPro" id="IPR050074">
    <property type="entry name" value="DHO_dehydrogenase"/>
</dbReference>
<gene>
    <name evidence="7" type="ORF">EVJ58_g9322</name>
</gene>
<dbReference type="InterPro" id="IPR013785">
    <property type="entry name" value="Aldolase_TIM"/>
</dbReference>
<dbReference type="AlphaFoldDB" id="A0A4Y9XYL7"/>
<reference evidence="7 8" key="1">
    <citation type="submission" date="2019-01" db="EMBL/GenBank/DDBJ databases">
        <title>Genome sequencing of the rare red list fungi Fomitopsis rosea.</title>
        <authorList>
            <person name="Buettner E."/>
            <person name="Kellner H."/>
        </authorList>
    </citation>
    <scope>NUCLEOTIDE SEQUENCE [LARGE SCALE GENOMIC DNA]</scope>
    <source>
        <strain evidence="7 8">DSM 105464</strain>
    </source>
</reference>
<evidence type="ECO:0000256" key="5">
    <source>
        <dbReference type="ARBA" id="ARBA00023002"/>
    </source>
</evidence>
<name>A0A4Y9XYL7_9APHY</name>
<dbReference type="STRING" id="34475.A0A4Y9XYL7"/>
<evidence type="ECO:0000313" key="8">
    <source>
        <dbReference type="Proteomes" id="UP000298390"/>
    </source>
</evidence>
<evidence type="ECO:0000259" key="6">
    <source>
        <dbReference type="Pfam" id="PF01180"/>
    </source>
</evidence>
<dbReference type="GO" id="GO:0009220">
    <property type="term" value="P:pyrimidine ribonucleotide biosynthetic process"/>
    <property type="evidence" value="ECO:0007669"/>
    <property type="project" value="TreeGrafter"/>
</dbReference>
<dbReference type="Gene3D" id="3.20.20.70">
    <property type="entry name" value="Aldolase class I"/>
    <property type="match status" value="1"/>
</dbReference>
<dbReference type="SUPFAM" id="SSF51395">
    <property type="entry name" value="FMN-linked oxidoreductases"/>
    <property type="match status" value="1"/>
</dbReference>
<comment type="cofactor">
    <cofactor evidence="1">
        <name>FMN</name>
        <dbReference type="ChEBI" id="CHEBI:58210"/>
    </cofactor>
</comment>
<dbReference type="EMBL" id="SEKV01000791">
    <property type="protein sequence ID" value="TFY53669.1"/>
    <property type="molecule type" value="Genomic_DNA"/>
</dbReference>
<evidence type="ECO:0000256" key="4">
    <source>
        <dbReference type="ARBA" id="ARBA00022643"/>
    </source>
</evidence>
<proteinExistence type="predicted"/>
<evidence type="ECO:0000313" key="7">
    <source>
        <dbReference type="EMBL" id="TFY53669.1"/>
    </source>
</evidence>
<comment type="caution">
    <text evidence="7">The sequence shown here is derived from an EMBL/GenBank/DDBJ whole genome shotgun (WGS) entry which is preliminary data.</text>
</comment>
<feature type="domain" description="Dihydroorotate dehydrogenase catalytic" evidence="6">
    <location>
        <begin position="37"/>
        <end position="84"/>
    </location>
</feature>
<dbReference type="InterPro" id="IPR005720">
    <property type="entry name" value="Dihydroorotate_DH_cat"/>
</dbReference>
<evidence type="ECO:0000256" key="2">
    <source>
        <dbReference type="ARBA" id="ARBA00004725"/>
    </source>
</evidence>
<protein>
    <recommendedName>
        <fullName evidence="6">Dihydroorotate dehydrogenase catalytic domain-containing protein</fullName>
    </recommendedName>
</protein>
<keyword evidence="5" id="KW-0560">Oxidoreductase</keyword>
<evidence type="ECO:0000256" key="1">
    <source>
        <dbReference type="ARBA" id="ARBA00001917"/>
    </source>
</evidence>
<dbReference type="PANTHER" id="PTHR48109">
    <property type="entry name" value="DIHYDROOROTATE DEHYDROGENASE (QUINONE), MITOCHONDRIAL-RELATED"/>
    <property type="match status" value="1"/>
</dbReference>
<dbReference type="GO" id="GO:0005743">
    <property type="term" value="C:mitochondrial inner membrane"/>
    <property type="evidence" value="ECO:0007669"/>
    <property type="project" value="TreeGrafter"/>
</dbReference>
<accession>A0A4Y9XYL7</accession>
<dbReference type="PANTHER" id="PTHR48109:SF4">
    <property type="entry name" value="DIHYDROOROTATE DEHYDROGENASE (QUINONE), MITOCHONDRIAL"/>
    <property type="match status" value="1"/>
</dbReference>
<dbReference type="GO" id="GO:0004152">
    <property type="term" value="F:dihydroorotate dehydrogenase activity"/>
    <property type="evidence" value="ECO:0007669"/>
    <property type="project" value="TreeGrafter"/>
</dbReference>
<evidence type="ECO:0000256" key="3">
    <source>
        <dbReference type="ARBA" id="ARBA00022630"/>
    </source>
</evidence>
<dbReference type="Proteomes" id="UP000298390">
    <property type="component" value="Unassembled WGS sequence"/>
</dbReference>
<sequence>MPVLRTLLDAETSHKLALRVLGSGLAPRDTQKDDERLRTSLWGEELSNPLGMAAGFDKDGEATDGLFNLGFSWVEIGSVTPRPQVSILSLKPYEAAFDAVALLMPYHEMLD</sequence>
<comment type="pathway">
    <text evidence="2">Pyrimidine metabolism; UMP biosynthesis via de novo pathway.</text>
</comment>
<dbReference type="Pfam" id="PF01180">
    <property type="entry name" value="DHO_dh"/>
    <property type="match status" value="1"/>
</dbReference>
<keyword evidence="3" id="KW-0285">Flavoprotein</keyword>